<gene>
    <name evidence="2" type="ORF">HMPREF3293_00519</name>
</gene>
<name>A0A136Q7N1_9FIRM</name>
<dbReference type="AlphaFoldDB" id="A0A136Q7N1"/>
<dbReference type="STRING" id="626937.HMPREF3293_00519"/>
<proteinExistence type="predicted"/>
<protein>
    <recommendedName>
        <fullName evidence="1">Cysteine-rich VLP domain-containing protein</fullName>
    </recommendedName>
</protein>
<feature type="domain" description="Cysteine-rich VLP" evidence="1">
    <location>
        <begin position="6"/>
        <end position="60"/>
    </location>
</feature>
<evidence type="ECO:0000259" key="1">
    <source>
        <dbReference type="Pfam" id="PF14194"/>
    </source>
</evidence>
<reference evidence="2 3" key="1">
    <citation type="submission" date="2016-02" db="EMBL/GenBank/DDBJ databases">
        <authorList>
            <person name="Wen L."/>
            <person name="He K."/>
            <person name="Yang H."/>
        </authorList>
    </citation>
    <scope>NUCLEOTIDE SEQUENCE [LARGE SCALE GENOMIC DNA]</scope>
    <source>
        <strain evidence="2 3">DSM 22607</strain>
    </source>
</reference>
<dbReference type="EMBL" id="LSZW01000035">
    <property type="protein sequence ID" value="KXK66688.1"/>
    <property type="molecule type" value="Genomic_DNA"/>
</dbReference>
<organism evidence="2 3">
    <name type="scientific">Christensenella minuta</name>
    <dbReference type="NCBI Taxonomy" id="626937"/>
    <lineage>
        <taxon>Bacteria</taxon>
        <taxon>Bacillati</taxon>
        <taxon>Bacillota</taxon>
        <taxon>Clostridia</taxon>
        <taxon>Christensenellales</taxon>
        <taxon>Christensenellaceae</taxon>
        <taxon>Christensenella</taxon>
    </lineage>
</organism>
<comment type="caution">
    <text evidence="2">The sequence shown here is derived from an EMBL/GenBank/DDBJ whole genome shotgun (WGS) entry which is preliminary data.</text>
</comment>
<dbReference type="Pfam" id="PF14194">
    <property type="entry name" value="Cys_rich_VLP"/>
    <property type="match status" value="1"/>
</dbReference>
<dbReference type="RefSeq" id="WP_066522981.1">
    <property type="nucleotide sequence ID" value="NZ_CABMOF010000011.1"/>
</dbReference>
<dbReference type="KEGG" id="cmiu:B1H56_07010"/>
<keyword evidence="3" id="KW-1185">Reference proteome</keyword>
<accession>A0A136Q7N1</accession>
<evidence type="ECO:0000313" key="2">
    <source>
        <dbReference type="EMBL" id="KXK66688.1"/>
    </source>
</evidence>
<dbReference type="OrthoDB" id="9790489at2"/>
<evidence type="ECO:0000313" key="3">
    <source>
        <dbReference type="Proteomes" id="UP000070366"/>
    </source>
</evidence>
<dbReference type="Proteomes" id="UP000070366">
    <property type="component" value="Unassembled WGS sequence"/>
</dbReference>
<sequence>MKQFTPFQTKRANVLIRAECCNYVQGNCDALDAGEPVPCPQIASQSMLCLWFKNAVLPIDKTLCAELSTPDKQKPCAKCGALFQSSSNRAKYCNLCVNQIKRDQARERMRRKRQ</sequence>
<dbReference type="InterPro" id="IPR025973">
    <property type="entry name" value="Cys_rich_VLP_dom"/>
</dbReference>